<dbReference type="InterPro" id="IPR037152">
    <property type="entry name" value="L-asparaginase_N_sf"/>
</dbReference>
<dbReference type="InterPro" id="IPR027475">
    <property type="entry name" value="Asparaginase/glutaminase_AS2"/>
</dbReference>
<dbReference type="SUPFAM" id="SSF53774">
    <property type="entry name" value="Glutaminase/Asparaginase"/>
    <property type="match status" value="1"/>
</dbReference>
<evidence type="ECO:0000256" key="5">
    <source>
        <dbReference type="PIRSR" id="PIRSR001220-1"/>
    </source>
</evidence>
<dbReference type="eggNOG" id="COG0252">
    <property type="taxonomic scope" value="Bacteria"/>
</dbReference>
<dbReference type="AlphaFoldDB" id="A0A150LC64"/>
<accession>A0A150LC64</accession>
<dbReference type="FunFam" id="3.40.50.40:FF:000003">
    <property type="entry name" value="L-asparaginase 2"/>
    <property type="match status" value="1"/>
</dbReference>
<organism evidence="11 12">
    <name type="scientific">Saccharococcus caldoxylosilyticus</name>
    <dbReference type="NCBI Taxonomy" id="81408"/>
    <lineage>
        <taxon>Bacteria</taxon>
        <taxon>Bacillati</taxon>
        <taxon>Bacillota</taxon>
        <taxon>Bacilli</taxon>
        <taxon>Bacillales</taxon>
        <taxon>Anoxybacillaceae</taxon>
        <taxon>Saccharococcus</taxon>
    </lineage>
</organism>
<dbReference type="PROSITE" id="PS00917">
    <property type="entry name" value="ASN_GLN_ASE_2"/>
    <property type="match status" value="1"/>
</dbReference>
<feature type="domain" description="Asparaginase/glutaminase C-terminal" evidence="10">
    <location>
        <begin position="245"/>
        <end position="360"/>
    </location>
</feature>
<dbReference type="SMART" id="SM00870">
    <property type="entry name" value="Asparaginase"/>
    <property type="match status" value="1"/>
</dbReference>
<proteinExistence type="inferred from homology"/>
<comment type="similarity">
    <text evidence="1">Belongs to the asparaginase 1 family.</text>
</comment>
<evidence type="ECO:0000256" key="6">
    <source>
        <dbReference type="PIRSR" id="PIRSR001220-2"/>
    </source>
</evidence>
<dbReference type="PRINTS" id="PR00139">
    <property type="entry name" value="ASNGLNASE"/>
</dbReference>
<feature type="binding site" evidence="6">
    <location>
        <begin position="127"/>
        <end position="128"/>
    </location>
    <ligand>
        <name>substrate</name>
    </ligand>
</feature>
<comment type="catalytic activity">
    <reaction evidence="4">
        <text>L-asparagine + H2O = L-aspartate + NH4(+)</text>
        <dbReference type="Rhea" id="RHEA:21016"/>
        <dbReference type="ChEBI" id="CHEBI:15377"/>
        <dbReference type="ChEBI" id="CHEBI:28938"/>
        <dbReference type="ChEBI" id="CHEBI:29991"/>
        <dbReference type="ChEBI" id="CHEBI:58048"/>
        <dbReference type="EC" id="3.5.1.1"/>
    </reaction>
</comment>
<feature type="binding site" evidence="6">
    <location>
        <position position="94"/>
    </location>
    <ligand>
        <name>substrate</name>
    </ligand>
</feature>
<reference evidence="11 12" key="1">
    <citation type="submission" date="2016-01" db="EMBL/GenBank/DDBJ databases">
        <title>Draft Genome Sequences of Seven Thermophilic Sporeformers Isolated from Foods.</title>
        <authorList>
            <person name="Berendsen E.M."/>
            <person name="Wells-Bennik M.H."/>
            <person name="Krawcyk A.O."/>
            <person name="De Jong A."/>
            <person name="Holsappel S."/>
            <person name="Eijlander R.T."/>
            <person name="Kuipers O.P."/>
        </authorList>
    </citation>
    <scope>NUCLEOTIDE SEQUENCE [LARGE SCALE GENOMIC DNA]</scope>
    <source>
        <strain evidence="11 12">B4119</strain>
    </source>
</reference>
<name>A0A150LC64_9BACL</name>
<dbReference type="PROSITE" id="PS00144">
    <property type="entry name" value="ASN_GLN_ASE_1"/>
    <property type="match status" value="1"/>
</dbReference>
<keyword evidence="3 11" id="KW-0378">Hydrolase</keyword>
<dbReference type="Pfam" id="PF17763">
    <property type="entry name" value="Asparaginase_C"/>
    <property type="match status" value="1"/>
</dbReference>
<dbReference type="InterPro" id="IPR020827">
    <property type="entry name" value="Asparaginase/glutaminase_AS1"/>
</dbReference>
<dbReference type="InterPro" id="IPR027474">
    <property type="entry name" value="L-asparaginase_N"/>
</dbReference>
<dbReference type="EMBL" id="LQYS01000095">
    <property type="protein sequence ID" value="KYD09864.1"/>
    <property type="molecule type" value="Genomic_DNA"/>
</dbReference>
<sequence length="362" mass="39929">MNIQIPVSIRFLYGNMRMEYLKMTFFYYCIIELSNGGKIMKKILIIHTGGTISMKEDEETGAVRPDETHPLHDVAPPLASLADIYVEELFHLPSPHMTPQEMLQLRNRIEEKIANEQIEGIVVTHGTDTLEETAYFLDLTARTDVPIVVTGAMRSSNEIGADGLYNLISSVKVAISDEARGKGVLVVLNDEIHTAKNVTKTHTSNIATFQSPQYGPIGIVTKRGVFFHHAPTKRTTYPVQTISKNVILLKAYAGMDEAIFHAIQTLPLDGVVIEALGQGNLPPRAAKGVRSLLDAGIPVVLVSRCFNGIVQDIYGYEGGGKQLKEMGVIFSNGLNGQKARIKLLVALEITNNPQKLQEMFME</sequence>
<feature type="active site" evidence="7">
    <location>
        <position position="51"/>
    </location>
</feature>
<gene>
    <name evidence="11" type="ORF">B4119_2712</name>
</gene>
<dbReference type="InterPro" id="IPR040919">
    <property type="entry name" value="Asparaginase_C"/>
</dbReference>
<protein>
    <recommendedName>
        <fullName evidence="2">asparaginase</fullName>
        <ecNumber evidence="2">3.5.1.1</ecNumber>
    </recommendedName>
</protein>
<evidence type="ECO:0000256" key="4">
    <source>
        <dbReference type="ARBA" id="ARBA00049366"/>
    </source>
</evidence>
<dbReference type="InterPro" id="IPR006034">
    <property type="entry name" value="Asparaginase/glutaminase-like"/>
</dbReference>
<dbReference type="FunFam" id="3.40.50.1170:FF:000001">
    <property type="entry name" value="L-asparaginase 2"/>
    <property type="match status" value="1"/>
</dbReference>
<evidence type="ECO:0000313" key="12">
    <source>
        <dbReference type="Proteomes" id="UP000075455"/>
    </source>
</evidence>
<evidence type="ECO:0000256" key="3">
    <source>
        <dbReference type="ARBA" id="ARBA00022801"/>
    </source>
</evidence>
<dbReference type="Pfam" id="PF00710">
    <property type="entry name" value="Asparaginase"/>
    <property type="match status" value="1"/>
</dbReference>
<evidence type="ECO:0000256" key="1">
    <source>
        <dbReference type="ARBA" id="ARBA00010518"/>
    </source>
</evidence>
<dbReference type="InterPro" id="IPR027473">
    <property type="entry name" value="L-asparaginase_C"/>
</dbReference>
<dbReference type="PANTHER" id="PTHR11707:SF28">
    <property type="entry name" value="60 KDA LYSOPHOSPHOLIPASE"/>
    <property type="match status" value="1"/>
</dbReference>
<evidence type="ECO:0000313" key="11">
    <source>
        <dbReference type="EMBL" id="KYD09864.1"/>
    </source>
</evidence>
<dbReference type="InterPro" id="IPR036152">
    <property type="entry name" value="Asp/glu_Ase-like_sf"/>
</dbReference>
<dbReference type="GO" id="GO:0004067">
    <property type="term" value="F:asparaginase activity"/>
    <property type="evidence" value="ECO:0007669"/>
    <property type="project" value="UniProtKB-UniRule"/>
</dbReference>
<dbReference type="PIRSF" id="PIRSF500176">
    <property type="entry name" value="L_ASNase"/>
    <property type="match status" value="1"/>
</dbReference>
<evidence type="ECO:0000256" key="8">
    <source>
        <dbReference type="PROSITE-ProRule" id="PRU10100"/>
    </source>
</evidence>
<dbReference type="Proteomes" id="UP000075455">
    <property type="component" value="Unassembled WGS sequence"/>
</dbReference>
<dbReference type="PATRIC" id="fig|81408.3.peg.607"/>
<dbReference type="PROSITE" id="PS51732">
    <property type="entry name" value="ASN_GLN_ASE_3"/>
    <property type="match status" value="1"/>
</dbReference>
<feature type="domain" description="L-asparaginase N-terminal" evidence="9">
    <location>
        <begin position="42"/>
        <end position="231"/>
    </location>
</feature>
<dbReference type="Gene3D" id="3.40.50.1170">
    <property type="entry name" value="L-asparaginase, N-terminal domain"/>
    <property type="match status" value="1"/>
</dbReference>
<dbReference type="PANTHER" id="PTHR11707">
    <property type="entry name" value="L-ASPARAGINASE"/>
    <property type="match status" value="1"/>
</dbReference>
<dbReference type="STRING" id="81408.B4119_2712"/>
<dbReference type="GO" id="GO:0006528">
    <property type="term" value="P:asparagine metabolic process"/>
    <property type="evidence" value="ECO:0007669"/>
    <property type="project" value="InterPro"/>
</dbReference>
<dbReference type="SFLD" id="SFLDS00057">
    <property type="entry name" value="Glutaminase/Asparaginase"/>
    <property type="match status" value="1"/>
</dbReference>
<dbReference type="EC" id="3.5.1.1" evidence="2"/>
<evidence type="ECO:0000256" key="2">
    <source>
        <dbReference type="ARBA" id="ARBA00012920"/>
    </source>
</evidence>
<dbReference type="PIRSF" id="PIRSF001220">
    <property type="entry name" value="L-ASNase_gatD"/>
    <property type="match status" value="1"/>
</dbReference>
<dbReference type="InterPro" id="IPR004550">
    <property type="entry name" value="AsnASE_II"/>
</dbReference>
<feature type="active site" evidence="8">
    <location>
        <position position="127"/>
    </location>
</feature>
<evidence type="ECO:0000259" key="9">
    <source>
        <dbReference type="Pfam" id="PF00710"/>
    </source>
</evidence>
<dbReference type="Gene3D" id="3.40.50.40">
    <property type="match status" value="1"/>
</dbReference>
<dbReference type="CDD" id="cd08964">
    <property type="entry name" value="L-asparaginase_II"/>
    <property type="match status" value="1"/>
</dbReference>
<evidence type="ECO:0000259" key="10">
    <source>
        <dbReference type="Pfam" id="PF17763"/>
    </source>
</evidence>
<comment type="caution">
    <text evidence="11">The sequence shown here is derived from an EMBL/GenBank/DDBJ whole genome shotgun (WGS) entry which is preliminary data.</text>
</comment>
<evidence type="ECO:0000256" key="7">
    <source>
        <dbReference type="PROSITE-ProRule" id="PRU10099"/>
    </source>
</evidence>
<feature type="active site" description="O-isoaspartyl threonine intermediate" evidence="5">
    <location>
        <position position="51"/>
    </location>
</feature>